<dbReference type="Proteomes" id="UP000233256">
    <property type="component" value="Unassembled WGS sequence"/>
</dbReference>
<evidence type="ECO:0000313" key="2">
    <source>
        <dbReference type="Proteomes" id="UP000233256"/>
    </source>
</evidence>
<comment type="caution">
    <text evidence="1">The sequence shown here is derived from an EMBL/GenBank/DDBJ whole genome shotgun (WGS) entry which is preliminary data.</text>
</comment>
<evidence type="ECO:0000313" key="1">
    <source>
        <dbReference type="EMBL" id="PKK90489.1"/>
    </source>
</evidence>
<proteinExistence type="predicted"/>
<dbReference type="AlphaFoldDB" id="A0A2N1PQ72"/>
<reference evidence="1 2" key="1">
    <citation type="journal article" date="2017" name="ISME J.">
        <title>Potential for microbial H2 and metal transformations associated with novel bacteria and archaea in deep terrestrial subsurface sediments.</title>
        <authorList>
            <person name="Hernsdorf A.W."/>
            <person name="Amano Y."/>
            <person name="Miyakawa K."/>
            <person name="Ise K."/>
            <person name="Suzuki Y."/>
            <person name="Anantharaman K."/>
            <person name="Probst A."/>
            <person name="Burstein D."/>
            <person name="Thomas B.C."/>
            <person name="Banfield J.F."/>
        </authorList>
    </citation>
    <scope>NUCLEOTIDE SEQUENCE [LARGE SCALE GENOMIC DNA]</scope>
    <source>
        <strain evidence="1">HGW-Wallbacteria-1</strain>
    </source>
</reference>
<name>A0A2N1PQ72_9BACT</name>
<sequence length="554" mass="62730">MVKGIYDERGEMLGYVVEDGIFQGESRTGTLKDNMVHDLAGNYLGKWTGTDESGKIWDIGFDRFGYQIGRTCLNSSPNPIDRGNYLILNNYGNVVGTTDIPQAGAAHLLLFYRERYPVGHRLSSEDSTDRTVHFHEDGDRQPIVARLRNLDLSHRITHLRQDFSNLMETYSKHPRLQPFSSVIIAFGKNILTDLDSKTSQWMEHSSDGEQLITERAGMSLMDELLVYSGWRDLDRAVGARLTGVRGRAMELARRVCEECYSGFLERAQVAGGGKLWSPGRVRVMPWPSHTHEDGFAINYVRCPVALLAIPMDQTFSPWNWPAIGHEIGHDIYHNVEGLKSEIKYSLYDFLGKNCPDQVASLWFIWREQLFADLMGVMIFGPAFTMSFQAEFLSLAGILTPVWNGLKNRWDGHPLTLFRNALQVETLNRLGFSRVAQILQRRWNSMYQKLDYLHLDREKVDMESFSIPLEGMVDIFLKRPMSSLGGKTVGELVNYGEAEYRKALTAAKKLLEGQASGFPETVHLVSGARIAFENHPEKSQTILKGVWASVAEPWG</sequence>
<protein>
    <submittedName>
        <fullName evidence="1">Uncharacterized protein</fullName>
    </submittedName>
</protein>
<accession>A0A2N1PQ72</accession>
<organism evidence="1 2">
    <name type="scientific">Candidatus Wallbacteria bacterium HGW-Wallbacteria-1</name>
    <dbReference type="NCBI Taxonomy" id="2013854"/>
    <lineage>
        <taxon>Bacteria</taxon>
        <taxon>Candidatus Walliibacteriota</taxon>
    </lineage>
</organism>
<gene>
    <name evidence="1" type="ORF">CVV64_08990</name>
</gene>
<dbReference type="EMBL" id="PGXC01000005">
    <property type="protein sequence ID" value="PKK90489.1"/>
    <property type="molecule type" value="Genomic_DNA"/>
</dbReference>